<dbReference type="EC" id="3.2.1.8" evidence="4"/>
<dbReference type="PROSITE" id="PS51760">
    <property type="entry name" value="GH10_2"/>
    <property type="match status" value="1"/>
</dbReference>
<feature type="non-terminal residue" evidence="7">
    <location>
        <position position="173"/>
    </location>
</feature>
<accession>D2KFL8</accession>
<proteinExistence type="inferred from homology"/>
<sequence>MKPEAMLDYDATIKYMEENNGDETHPQVHLSPEAIATLDFARDKGIPIRGHVLVWHSQTPNWLFTKGYSKAADAEFVSKDVMLQRLENYIDAVFKILDEQYPDVKFYAFDVVNEAVNPSSPDGLRFPAKSATTSGDDGNNENANNSMWMTTIGAEHIEKAFEYARAASKKYTS</sequence>
<evidence type="ECO:0000256" key="5">
    <source>
        <dbReference type="SAM" id="MobiDB-lite"/>
    </source>
</evidence>
<dbReference type="PRINTS" id="PR00134">
    <property type="entry name" value="GLHYDRLASE10"/>
</dbReference>
<feature type="compositionally biased region" description="Polar residues" evidence="5">
    <location>
        <begin position="130"/>
        <end position="145"/>
    </location>
</feature>
<feature type="domain" description="GH10" evidence="6">
    <location>
        <begin position="1"/>
        <end position="173"/>
    </location>
</feature>
<keyword evidence="7" id="KW-0858">Xylan degradation</keyword>
<evidence type="ECO:0000256" key="4">
    <source>
        <dbReference type="RuleBase" id="RU361174"/>
    </source>
</evidence>
<keyword evidence="4" id="KW-0326">Glycosidase</keyword>
<keyword evidence="1 4" id="KW-0378">Hydrolase</keyword>
<comment type="similarity">
    <text evidence="4">Belongs to the glycosyl hydrolase 10 (cellulase F) family.</text>
</comment>
<dbReference type="AlphaFoldDB" id="D2KFL8"/>
<evidence type="ECO:0000313" key="7">
    <source>
        <dbReference type="EMBL" id="ACZ98620.1"/>
    </source>
</evidence>
<name>D2KFL8_9FIRM</name>
<comment type="catalytic activity">
    <reaction evidence="4">
        <text>Endohydrolysis of (1-&gt;4)-beta-D-xylosidic linkages in xylans.</text>
        <dbReference type="EC" id="3.2.1.8"/>
    </reaction>
</comment>
<feature type="region of interest" description="Disordered" evidence="5">
    <location>
        <begin position="122"/>
        <end position="145"/>
    </location>
</feature>
<dbReference type="Gene3D" id="3.20.20.80">
    <property type="entry name" value="Glycosidases"/>
    <property type="match status" value="1"/>
</dbReference>
<keyword evidence="3 4" id="KW-0624">Polysaccharide degradation</keyword>
<dbReference type="GO" id="GO:0031176">
    <property type="term" value="F:endo-1,4-beta-xylanase activity"/>
    <property type="evidence" value="ECO:0007669"/>
    <property type="project" value="UniProtKB-EC"/>
</dbReference>
<organism evidence="7">
    <name type="scientific">Cellulosilyticum ruminicola</name>
    <dbReference type="NCBI Taxonomy" id="425254"/>
    <lineage>
        <taxon>Bacteria</taxon>
        <taxon>Bacillati</taxon>
        <taxon>Bacillota</taxon>
        <taxon>Clostridia</taxon>
        <taxon>Lachnospirales</taxon>
        <taxon>Cellulosilyticaceae</taxon>
        <taxon>Cellulosilyticum</taxon>
    </lineage>
</organism>
<dbReference type="SMART" id="SM00633">
    <property type="entry name" value="Glyco_10"/>
    <property type="match status" value="1"/>
</dbReference>
<dbReference type="GO" id="GO:0045493">
    <property type="term" value="P:xylan catabolic process"/>
    <property type="evidence" value="ECO:0007669"/>
    <property type="project" value="UniProtKB-KW"/>
</dbReference>
<dbReference type="CAZy" id="GH10">
    <property type="family name" value="Glycoside Hydrolase Family 10"/>
</dbReference>
<reference evidence="7" key="1">
    <citation type="journal article" date="2010" name="Appl. Environ. Microbiol.">
        <title>Cellulosilyticum ruminicola, a newly described rumen bacterium that possesses redundant fibrolytic-protein-encoding genes and degrades lignocellulose with multiple carbohydrate- borne fibrolytic enzymes.</title>
        <authorList>
            <person name="Cai S."/>
            <person name="Li J."/>
            <person name="Hu F.Z."/>
            <person name="Zhang K."/>
            <person name="Luo Y."/>
            <person name="Janto B."/>
            <person name="Boissy R."/>
            <person name="Ehrlich G."/>
            <person name="Dong X."/>
        </authorList>
    </citation>
    <scope>NUCLEOTIDE SEQUENCE</scope>
    <source>
        <strain evidence="7">CGMCC 1.5065</strain>
    </source>
</reference>
<evidence type="ECO:0000256" key="2">
    <source>
        <dbReference type="ARBA" id="ARBA00023277"/>
    </source>
</evidence>
<dbReference type="SUPFAM" id="SSF51445">
    <property type="entry name" value="(Trans)glycosidases"/>
    <property type="match status" value="1"/>
</dbReference>
<dbReference type="EMBL" id="GU211296">
    <property type="protein sequence ID" value="ACZ98620.1"/>
    <property type="molecule type" value="Genomic_DNA"/>
</dbReference>
<keyword evidence="2 4" id="KW-0119">Carbohydrate metabolism</keyword>
<dbReference type="InterPro" id="IPR017853">
    <property type="entry name" value="GH"/>
</dbReference>
<evidence type="ECO:0000259" key="6">
    <source>
        <dbReference type="PROSITE" id="PS51760"/>
    </source>
</evidence>
<dbReference type="InterPro" id="IPR001000">
    <property type="entry name" value="GH10_dom"/>
</dbReference>
<dbReference type="Pfam" id="PF00331">
    <property type="entry name" value="Glyco_hydro_10"/>
    <property type="match status" value="1"/>
</dbReference>
<evidence type="ECO:0000256" key="1">
    <source>
        <dbReference type="ARBA" id="ARBA00022801"/>
    </source>
</evidence>
<evidence type="ECO:0000256" key="3">
    <source>
        <dbReference type="ARBA" id="ARBA00023326"/>
    </source>
</evidence>
<protein>
    <recommendedName>
        <fullName evidence="4">Beta-xylanase</fullName>
        <ecNumber evidence="4">3.2.1.8</ecNumber>
    </recommendedName>
</protein>